<dbReference type="EMBL" id="QTSX02004492">
    <property type="protein sequence ID" value="KAJ9064340.1"/>
    <property type="molecule type" value="Genomic_DNA"/>
</dbReference>
<reference evidence="1" key="1">
    <citation type="submission" date="2022-04" db="EMBL/GenBank/DDBJ databases">
        <title>Genome of the entomopathogenic fungus Entomophthora muscae.</title>
        <authorList>
            <person name="Elya C."/>
            <person name="Lovett B.R."/>
            <person name="Lee E."/>
            <person name="Macias A.M."/>
            <person name="Hajek A.E."/>
            <person name="De Bivort B.L."/>
            <person name="Kasson M.T."/>
            <person name="De Fine Licht H.H."/>
            <person name="Stajich J.E."/>
        </authorList>
    </citation>
    <scope>NUCLEOTIDE SEQUENCE</scope>
    <source>
        <strain evidence="1">Berkeley</strain>
    </source>
</reference>
<dbReference type="Proteomes" id="UP001165960">
    <property type="component" value="Unassembled WGS sequence"/>
</dbReference>
<protein>
    <submittedName>
        <fullName evidence="1">Uncharacterized protein</fullName>
    </submittedName>
</protein>
<accession>A0ACC2SPX3</accession>
<keyword evidence="2" id="KW-1185">Reference proteome</keyword>
<gene>
    <name evidence="1" type="ORF">DSO57_1031806</name>
</gene>
<name>A0ACC2SPX3_9FUNG</name>
<organism evidence="1 2">
    <name type="scientific">Entomophthora muscae</name>
    <dbReference type="NCBI Taxonomy" id="34485"/>
    <lineage>
        <taxon>Eukaryota</taxon>
        <taxon>Fungi</taxon>
        <taxon>Fungi incertae sedis</taxon>
        <taxon>Zoopagomycota</taxon>
        <taxon>Entomophthoromycotina</taxon>
        <taxon>Entomophthoromycetes</taxon>
        <taxon>Entomophthorales</taxon>
        <taxon>Entomophthoraceae</taxon>
        <taxon>Entomophthora</taxon>
    </lineage>
</organism>
<evidence type="ECO:0000313" key="1">
    <source>
        <dbReference type="EMBL" id="KAJ9064340.1"/>
    </source>
</evidence>
<sequence>MPVVLALENPTLTTDWHNSSPGNSHQKESLTHGWFKYPSGHWGRKFHYGHSSTPPPPEETSLVRPNALFYLLTYMAGYYLLGCFNSMLGRFAYLGHLDHLTMIMVPIGSVIAGLNLGALDHQVGNLFPIKWVPDTYLSSNSQSVYYILIVFP</sequence>
<evidence type="ECO:0000313" key="2">
    <source>
        <dbReference type="Proteomes" id="UP001165960"/>
    </source>
</evidence>
<proteinExistence type="predicted"/>
<comment type="caution">
    <text evidence="1">The sequence shown here is derived from an EMBL/GenBank/DDBJ whole genome shotgun (WGS) entry which is preliminary data.</text>
</comment>